<comment type="caution">
    <text evidence="1">The sequence shown here is derived from an EMBL/GenBank/DDBJ whole genome shotgun (WGS) entry which is preliminary data.</text>
</comment>
<gene>
    <name evidence="1" type="primary">NRG1_2</name>
    <name evidence="1" type="ORF">LPJ66_000703</name>
</gene>
<keyword evidence="2" id="KW-1185">Reference proteome</keyword>
<name>A0ACC1IV75_9FUNG</name>
<organism evidence="1 2">
    <name type="scientific">Kickxella alabastrina</name>
    <dbReference type="NCBI Taxonomy" id="61397"/>
    <lineage>
        <taxon>Eukaryota</taxon>
        <taxon>Fungi</taxon>
        <taxon>Fungi incertae sedis</taxon>
        <taxon>Zoopagomycota</taxon>
        <taxon>Kickxellomycotina</taxon>
        <taxon>Kickxellomycetes</taxon>
        <taxon>Kickxellales</taxon>
        <taxon>Kickxellaceae</taxon>
        <taxon>Kickxella</taxon>
    </lineage>
</organism>
<evidence type="ECO:0000313" key="2">
    <source>
        <dbReference type="Proteomes" id="UP001150581"/>
    </source>
</evidence>
<reference evidence="1" key="1">
    <citation type="submission" date="2022-07" db="EMBL/GenBank/DDBJ databases">
        <title>Phylogenomic reconstructions and comparative analyses of Kickxellomycotina fungi.</title>
        <authorList>
            <person name="Reynolds N.K."/>
            <person name="Stajich J.E."/>
            <person name="Barry K."/>
            <person name="Grigoriev I.V."/>
            <person name="Crous P."/>
            <person name="Smith M.E."/>
        </authorList>
    </citation>
    <scope>NUCLEOTIDE SEQUENCE</scope>
    <source>
        <strain evidence="1">Benny 63K</strain>
    </source>
</reference>
<proteinExistence type="predicted"/>
<protein>
    <submittedName>
        <fullName evidence="1">Transcriptional repressor</fullName>
    </submittedName>
</protein>
<dbReference type="EMBL" id="JANBPG010000024">
    <property type="protein sequence ID" value="KAJ1901530.1"/>
    <property type="molecule type" value="Genomic_DNA"/>
</dbReference>
<accession>A0ACC1IV75</accession>
<sequence length="368" mass="39544">MINMPATSSTRTPSDLGLATHGSAPSVPRQVVSSLSVKNASGSCVSILNDASEDNSSLPECRRSKSMPGLSIWKNPANGAPSFSKSRATSSNLSLITSSTSSGASTPQGTASSLPSLNMLVTAAGLAASEPSTPITPSSYTPSFTHYPMGATTYQHSLGNQGAIMVHMMTTGTKTMAKRKYKCAFDSCGKAFTTSGHLARHQRIHTGEKNFACQYPGCNSRFSRQDNMMQHYRTHMSPKSRRNGSPRKVVFMESAAEQQAYHAHVHSQGHGHGHGHMPSPMSAGPVHSQHHAVHPYARPLPSPMNMNMNMHPQYSAPASPAGAYHHPSHSHSHRYNHQHQRGHNPQLAAPKQPVMPLSAHSVGPSMYY</sequence>
<dbReference type="Proteomes" id="UP001150581">
    <property type="component" value="Unassembled WGS sequence"/>
</dbReference>
<evidence type="ECO:0000313" key="1">
    <source>
        <dbReference type="EMBL" id="KAJ1901530.1"/>
    </source>
</evidence>